<proteinExistence type="predicted"/>
<evidence type="ECO:0000313" key="1">
    <source>
        <dbReference type="Proteomes" id="UP000186698"/>
    </source>
</evidence>
<reference evidence="2" key="2">
    <citation type="submission" date="2025-08" db="UniProtKB">
        <authorList>
            <consortium name="RefSeq"/>
        </authorList>
    </citation>
    <scope>IDENTIFICATION</scope>
    <source>
        <strain evidence="2">J_2021</strain>
        <tissue evidence="2">Erythrocytes</tissue>
    </source>
</reference>
<accession>A0A8J1MDL0</accession>
<dbReference type="KEGG" id="xla:121400506"/>
<organism evidence="1 2">
    <name type="scientific">Xenopus laevis</name>
    <name type="common">African clawed frog</name>
    <dbReference type="NCBI Taxonomy" id="8355"/>
    <lineage>
        <taxon>Eukaryota</taxon>
        <taxon>Metazoa</taxon>
        <taxon>Chordata</taxon>
        <taxon>Craniata</taxon>
        <taxon>Vertebrata</taxon>
        <taxon>Euteleostomi</taxon>
        <taxon>Amphibia</taxon>
        <taxon>Batrachia</taxon>
        <taxon>Anura</taxon>
        <taxon>Pipoidea</taxon>
        <taxon>Pipidae</taxon>
        <taxon>Xenopodinae</taxon>
        <taxon>Xenopus</taxon>
        <taxon>Xenopus</taxon>
    </lineage>
</organism>
<name>A0A8J1MDL0_XENLA</name>
<evidence type="ECO:0000313" key="2">
    <source>
        <dbReference type="RefSeq" id="XP_041439648.1"/>
    </source>
</evidence>
<dbReference type="OrthoDB" id="8957441at2759"/>
<keyword evidence="1" id="KW-1185">Reference proteome</keyword>
<gene>
    <name evidence="2" type="primary">LOC121400506</name>
</gene>
<dbReference type="InterPro" id="IPR035901">
    <property type="entry name" value="GIY-YIG_endonuc_sf"/>
</dbReference>
<dbReference type="AlphaFoldDB" id="A0A8J1MDL0"/>
<dbReference type="PANTHER" id="PTHR21301:SF12">
    <property type="match status" value="1"/>
</dbReference>
<reference evidence="1" key="1">
    <citation type="submission" date="2024-06" db="UniProtKB">
        <authorList>
            <consortium name="RefSeq"/>
        </authorList>
    </citation>
    <scope>NUCLEOTIDE SEQUENCE [LARGE SCALE GENOMIC DNA]</scope>
    <source>
        <strain evidence="1">J_2021</strain>
    </source>
</reference>
<dbReference type="GeneID" id="121400506"/>
<dbReference type="Gene3D" id="3.40.1440.10">
    <property type="entry name" value="GIY-YIG endonuclease"/>
    <property type="match status" value="1"/>
</dbReference>
<sequence length="284" mass="32798">MIEKFLAKGYEEGTLEKHRQEVRAIPRQQLLEKKMVETRKSPRIPFISTFDVNSKRCRMIVLKYWGLLGTDPRYGKLFQAPPLFSYRRGKNVGDLVKTKPKCNLNNQQPMRSHGTFPCRNCGHCSGIIPGEYVTHPLQGSKHSIKGFFTCDTSNVIYCLKCPCGLAYVGQTSRSIKTRLYEHKSTIRNYQLPAVGQTTLGTQATTTDKEKELVKTKRETLLAKHFFTHGQRVAQLRWQVLEKVMCKQGQDIKRALLQRECYWIWALQSRAPKGLNEEYNMSCYL</sequence>
<protein>
    <submittedName>
        <fullName evidence="2">Uncharacterized protein LOC121400506</fullName>
    </submittedName>
</protein>
<dbReference type="PANTHER" id="PTHR21301">
    <property type="entry name" value="REVERSE TRANSCRIPTASE"/>
    <property type="match status" value="1"/>
</dbReference>
<dbReference type="RefSeq" id="XP_041439648.1">
    <property type="nucleotide sequence ID" value="XM_041583714.1"/>
</dbReference>
<dbReference type="Proteomes" id="UP000186698">
    <property type="component" value="Chromosome 2S"/>
</dbReference>